<gene>
    <name evidence="2" type="ORF">R3L15_09545</name>
    <name evidence="1" type="ORF">R3L16_12040</name>
</gene>
<keyword evidence="3" id="KW-1185">Reference proteome</keyword>
<organism evidence="2">
    <name type="scientific">Mangrovimonas cancribranchiae</name>
    <dbReference type="NCBI Taxonomy" id="3080055"/>
    <lineage>
        <taxon>Bacteria</taxon>
        <taxon>Pseudomonadati</taxon>
        <taxon>Bacteroidota</taxon>
        <taxon>Flavobacteriia</taxon>
        <taxon>Flavobacteriales</taxon>
        <taxon>Flavobacteriaceae</taxon>
        <taxon>Mangrovimonas</taxon>
    </lineage>
</organism>
<dbReference type="AlphaFoldDB" id="A0AAU6P422"/>
<evidence type="ECO:0000313" key="3">
    <source>
        <dbReference type="Proteomes" id="UP001368318"/>
    </source>
</evidence>
<dbReference type="Proteomes" id="UP001368318">
    <property type="component" value="Chromosome"/>
</dbReference>
<dbReference type="EMBL" id="CP136924">
    <property type="protein sequence ID" value="WXA02473.1"/>
    <property type="molecule type" value="Genomic_DNA"/>
</dbReference>
<reference evidence="2 3" key="1">
    <citation type="submission" date="2023-10" db="EMBL/GenBank/DDBJ databases">
        <title>Culture-based analysis of two novel bacteria associated with mangrove crab gills.</title>
        <authorList>
            <person name="Yang X."/>
            <person name="Garuglieri E."/>
            <person name="Van Goethem M.W."/>
            <person name="Fusi M."/>
            <person name="Marasco R."/>
            <person name="Daffonchio D.G."/>
        </authorList>
    </citation>
    <scope>NUCLEOTIDE SEQUENCE</scope>
    <source>
        <strain evidence="2">UG2-1</strain>
        <strain evidence="1">UG2-2</strain>
        <strain evidence="3">UG2_2</strain>
    </source>
</reference>
<evidence type="ECO:0000313" key="2">
    <source>
        <dbReference type="EMBL" id="WXA12365.1"/>
    </source>
</evidence>
<sequence length="176" mass="21064">MKNVTKNNLELNLKEATSTLLEMARNSCWNNISENTSYIISEIKNDSRNFKIQRLERNKANRKKKPATLKKATTELKSIYENLYDINLEIYKSRKNETIVDIRYYPKSALESDYYEKVKNNEPMLHCKVGIPPYASDKSKKYDVNWELGGIRHEWNSFWKRIQFKWKYRNRIKNVG</sequence>
<protein>
    <submittedName>
        <fullName evidence="2">Uncharacterized protein</fullName>
    </submittedName>
</protein>
<dbReference type="KEGG" id="mcaa:R3L15_09545"/>
<accession>A0AAU6P422</accession>
<proteinExistence type="predicted"/>
<evidence type="ECO:0000313" key="1">
    <source>
        <dbReference type="EMBL" id="WXA02473.1"/>
    </source>
</evidence>
<name>A0AAU6P422_9FLAO</name>
<dbReference type="EMBL" id="CP136925">
    <property type="protein sequence ID" value="WXA12365.1"/>
    <property type="molecule type" value="Genomic_DNA"/>
</dbReference>
<dbReference type="RefSeq" id="WP_338731358.1">
    <property type="nucleotide sequence ID" value="NZ_CP136924.1"/>
</dbReference>